<reference evidence="2 3" key="1">
    <citation type="submission" date="2023-04" db="EMBL/GenBank/DDBJ databases">
        <title>Forest soil microbial communities from Buena Vista Peninsula, Colon Province, Panama.</title>
        <authorList>
            <person name="Bouskill N."/>
        </authorList>
    </citation>
    <scope>NUCLEOTIDE SEQUENCE [LARGE SCALE GENOMIC DNA]</scope>
    <source>
        <strain evidence="2 3">CFH S0262</strain>
    </source>
</reference>
<organism evidence="2 3">
    <name type="scientific">Prescottella agglutinans</name>
    <dbReference type="NCBI Taxonomy" id="1644129"/>
    <lineage>
        <taxon>Bacteria</taxon>
        <taxon>Bacillati</taxon>
        <taxon>Actinomycetota</taxon>
        <taxon>Actinomycetes</taxon>
        <taxon>Mycobacteriales</taxon>
        <taxon>Nocardiaceae</taxon>
        <taxon>Prescottella</taxon>
    </lineage>
</organism>
<proteinExistence type="predicted"/>
<dbReference type="GO" id="GO:0003677">
    <property type="term" value="F:DNA binding"/>
    <property type="evidence" value="ECO:0007669"/>
    <property type="project" value="UniProtKB-KW"/>
</dbReference>
<dbReference type="RefSeq" id="WP_280764013.1">
    <property type="nucleotide sequence ID" value="NZ_JARXVC010000028.1"/>
</dbReference>
<gene>
    <name evidence="2" type="ORF">M2280_006087</name>
</gene>
<dbReference type="InterPro" id="IPR009057">
    <property type="entry name" value="Homeodomain-like_sf"/>
</dbReference>
<keyword evidence="2" id="KW-0238">DNA-binding</keyword>
<evidence type="ECO:0000313" key="2">
    <source>
        <dbReference type="EMBL" id="MDH6284824.1"/>
    </source>
</evidence>
<dbReference type="EMBL" id="JARXVC010000028">
    <property type="protein sequence ID" value="MDH6284824.1"/>
    <property type="molecule type" value="Genomic_DNA"/>
</dbReference>
<dbReference type="Pfam" id="PF02796">
    <property type="entry name" value="HTH_7"/>
    <property type="match status" value="1"/>
</dbReference>
<keyword evidence="3" id="KW-1185">Reference proteome</keyword>
<dbReference type="InterPro" id="IPR006120">
    <property type="entry name" value="Resolvase_HTH_dom"/>
</dbReference>
<protein>
    <submittedName>
        <fullName evidence="2">DNA-binding CsgD family transcriptional regulator</fullName>
    </submittedName>
</protein>
<name>A0ABT6MKI1_9NOCA</name>
<dbReference type="SUPFAM" id="SSF46689">
    <property type="entry name" value="Homeodomain-like"/>
    <property type="match status" value="1"/>
</dbReference>
<accession>A0ABT6MKI1</accession>
<dbReference type="Proteomes" id="UP001160334">
    <property type="component" value="Unassembled WGS sequence"/>
</dbReference>
<dbReference type="Gene3D" id="1.10.10.60">
    <property type="entry name" value="Homeodomain-like"/>
    <property type="match status" value="1"/>
</dbReference>
<comment type="caution">
    <text evidence="2">The sequence shown here is derived from an EMBL/GenBank/DDBJ whole genome shotgun (WGS) entry which is preliminary data.</text>
</comment>
<sequence>MSGCPVGGSVGGGGDVDLIGLGPVDGLIPKKIKRAKLMRDNGISQLEIAEILGVGRTTLYWHLK</sequence>
<feature type="domain" description="Resolvase HTH" evidence="1">
    <location>
        <begin position="30"/>
        <end position="60"/>
    </location>
</feature>
<evidence type="ECO:0000313" key="3">
    <source>
        <dbReference type="Proteomes" id="UP001160334"/>
    </source>
</evidence>
<evidence type="ECO:0000259" key="1">
    <source>
        <dbReference type="Pfam" id="PF02796"/>
    </source>
</evidence>